<keyword evidence="2" id="KW-1185">Reference proteome</keyword>
<accession>A0A3E0D2F2</accession>
<name>A0A3E0D2F2_9BACT</name>
<organism evidence="1 2">
    <name type="scientific">Algoriphagus antarcticus</name>
    <dbReference type="NCBI Taxonomy" id="238540"/>
    <lineage>
        <taxon>Bacteria</taxon>
        <taxon>Pseudomonadati</taxon>
        <taxon>Bacteroidota</taxon>
        <taxon>Cytophagia</taxon>
        <taxon>Cytophagales</taxon>
        <taxon>Cyclobacteriaceae</taxon>
        <taxon>Algoriphagus</taxon>
    </lineage>
</organism>
<evidence type="ECO:0000313" key="2">
    <source>
        <dbReference type="Proteomes" id="UP000256405"/>
    </source>
</evidence>
<dbReference type="RefSeq" id="WP_086544137.1">
    <property type="nucleotide sequence ID" value="NZ_MSSW01000118.1"/>
</dbReference>
<dbReference type="AlphaFoldDB" id="A0A3E0D2F2"/>
<dbReference type="OrthoDB" id="676560at2"/>
<sequence length="98" mass="11656">MNRIEKLFKDRVVQRGGINLYSKVDALNFIKECEKDQVYILGVDGFYITEDKTEPSLDNSIDFSLLSVNRDRVFLMLKEFFNNKEESLFFEIIYEEIK</sequence>
<proteinExistence type="predicted"/>
<protein>
    <submittedName>
        <fullName evidence="1">Uncharacterized protein</fullName>
    </submittedName>
</protein>
<dbReference type="EMBL" id="QUNF01000052">
    <property type="protein sequence ID" value="REG76896.1"/>
    <property type="molecule type" value="Genomic_DNA"/>
</dbReference>
<gene>
    <name evidence="1" type="ORF">C8N25_1522</name>
</gene>
<comment type="caution">
    <text evidence="1">The sequence shown here is derived from an EMBL/GenBank/DDBJ whole genome shotgun (WGS) entry which is preliminary data.</text>
</comment>
<evidence type="ECO:0000313" key="1">
    <source>
        <dbReference type="EMBL" id="REG76896.1"/>
    </source>
</evidence>
<dbReference type="Proteomes" id="UP000256405">
    <property type="component" value="Unassembled WGS sequence"/>
</dbReference>
<reference evidence="1 2" key="1">
    <citation type="submission" date="2018-08" db="EMBL/GenBank/DDBJ databases">
        <title>Genomic Encyclopedia of Archaeal and Bacterial Type Strains, Phase II (KMG-II): from individual species to whole genera.</title>
        <authorList>
            <person name="Goeker M."/>
        </authorList>
    </citation>
    <scope>NUCLEOTIDE SEQUENCE [LARGE SCALE GENOMIC DNA]</scope>
    <source>
        <strain evidence="1 2">DSM 15986</strain>
    </source>
</reference>